<dbReference type="InterPro" id="IPR003593">
    <property type="entry name" value="AAA+_ATPase"/>
</dbReference>
<dbReference type="PANTHER" id="PTHR11630:SF46">
    <property type="entry name" value="DNA REPLICATION LICENSING FACTOR MCM3-RELATED"/>
    <property type="match status" value="1"/>
</dbReference>
<comment type="function">
    <text evidence="12">Acts as component of the MCM2-7 complex (MCM complex) which is the replicative helicase essential for 'once per cell cycle' DNA replication initiation and elongation in eukaryotic cells. The active ATPase sites in the MCM2-7 ring are formed through the interaction surfaces of two neighboring subunits such that a critical structure of a conserved arginine finger motif is provided in trans relative to the ATP-binding site of the Walker A box of the adjacent subunit. The six ATPase active sites, however, are likely to contribute differentially to the complex helicase activity.</text>
</comment>
<dbReference type="PROSITE" id="PS00847">
    <property type="entry name" value="MCM_1"/>
    <property type="match status" value="1"/>
</dbReference>
<dbReference type="SMART" id="SM00382">
    <property type="entry name" value="AAA"/>
    <property type="match status" value="1"/>
</dbReference>
<dbReference type="GO" id="GO:0006279">
    <property type="term" value="P:premeiotic DNA replication"/>
    <property type="evidence" value="ECO:0007669"/>
    <property type="project" value="UniProtKB-ARBA"/>
</dbReference>
<dbReference type="GO" id="GO:0006271">
    <property type="term" value="P:DNA strand elongation involved in DNA replication"/>
    <property type="evidence" value="ECO:0007669"/>
    <property type="project" value="TreeGrafter"/>
</dbReference>
<evidence type="ECO:0000256" key="12">
    <source>
        <dbReference type="RuleBase" id="RU368061"/>
    </source>
</evidence>
<dbReference type="InterPro" id="IPR033762">
    <property type="entry name" value="MCM_OB"/>
</dbReference>
<dbReference type="InterPro" id="IPR008046">
    <property type="entry name" value="Mcm3"/>
</dbReference>
<feature type="compositionally biased region" description="Polar residues" evidence="13">
    <location>
        <begin position="768"/>
        <end position="781"/>
    </location>
</feature>
<feature type="region of interest" description="Disordered" evidence="13">
    <location>
        <begin position="674"/>
        <end position="806"/>
    </location>
</feature>
<dbReference type="Gene3D" id="3.30.1640.10">
    <property type="entry name" value="mini-chromosome maintenance (MCM) complex, chain A, domain 1"/>
    <property type="match status" value="1"/>
</dbReference>
<evidence type="ECO:0000256" key="6">
    <source>
        <dbReference type="ARBA" id="ARBA00022806"/>
    </source>
</evidence>
<dbReference type="GO" id="GO:0043596">
    <property type="term" value="C:nuclear replication fork"/>
    <property type="evidence" value="ECO:0007669"/>
    <property type="project" value="UniProtKB-ARBA"/>
</dbReference>
<dbReference type="Pfam" id="PF17855">
    <property type="entry name" value="MCM_lid"/>
    <property type="match status" value="1"/>
</dbReference>
<accession>A0A6A6B1Q7</accession>
<evidence type="ECO:0000256" key="8">
    <source>
        <dbReference type="ARBA" id="ARBA00023125"/>
    </source>
</evidence>
<keyword evidence="16" id="KW-1185">Reference proteome</keyword>
<organism evidence="15 16">
    <name type="scientific">Aplosporella prunicola CBS 121167</name>
    <dbReference type="NCBI Taxonomy" id="1176127"/>
    <lineage>
        <taxon>Eukaryota</taxon>
        <taxon>Fungi</taxon>
        <taxon>Dikarya</taxon>
        <taxon>Ascomycota</taxon>
        <taxon>Pezizomycotina</taxon>
        <taxon>Dothideomycetes</taxon>
        <taxon>Dothideomycetes incertae sedis</taxon>
        <taxon>Botryosphaeriales</taxon>
        <taxon>Aplosporellaceae</taxon>
        <taxon>Aplosporella</taxon>
    </lineage>
</organism>
<dbReference type="SUPFAM" id="SSF50249">
    <property type="entry name" value="Nucleic acid-binding proteins"/>
    <property type="match status" value="1"/>
</dbReference>
<dbReference type="InterPro" id="IPR031327">
    <property type="entry name" value="MCM"/>
</dbReference>
<reference evidence="15" key="1">
    <citation type="journal article" date="2020" name="Stud. Mycol.">
        <title>101 Dothideomycetes genomes: a test case for predicting lifestyles and emergence of pathogens.</title>
        <authorList>
            <person name="Haridas S."/>
            <person name="Albert R."/>
            <person name="Binder M."/>
            <person name="Bloem J."/>
            <person name="Labutti K."/>
            <person name="Salamov A."/>
            <person name="Andreopoulos B."/>
            <person name="Baker S."/>
            <person name="Barry K."/>
            <person name="Bills G."/>
            <person name="Bluhm B."/>
            <person name="Cannon C."/>
            <person name="Castanera R."/>
            <person name="Culley D."/>
            <person name="Daum C."/>
            <person name="Ezra D."/>
            <person name="Gonzalez J."/>
            <person name="Henrissat B."/>
            <person name="Kuo A."/>
            <person name="Liang C."/>
            <person name="Lipzen A."/>
            <person name="Lutzoni F."/>
            <person name="Magnuson J."/>
            <person name="Mondo S."/>
            <person name="Nolan M."/>
            <person name="Ohm R."/>
            <person name="Pangilinan J."/>
            <person name="Park H.-J."/>
            <person name="Ramirez L."/>
            <person name="Alfaro M."/>
            <person name="Sun H."/>
            <person name="Tritt A."/>
            <person name="Yoshinaga Y."/>
            <person name="Zwiers L.-H."/>
            <person name="Turgeon B."/>
            <person name="Goodwin S."/>
            <person name="Spatafora J."/>
            <person name="Crous P."/>
            <person name="Grigoriev I."/>
        </authorList>
    </citation>
    <scope>NUCLEOTIDE SEQUENCE</scope>
    <source>
        <strain evidence="15">CBS 121167</strain>
    </source>
</reference>
<comment type="subcellular location">
    <subcellularLocation>
        <location evidence="1 12">Nucleus</location>
    </subcellularLocation>
</comment>
<feature type="compositionally biased region" description="Low complexity" evidence="13">
    <location>
        <begin position="702"/>
        <end position="721"/>
    </location>
</feature>
<evidence type="ECO:0000256" key="1">
    <source>
        <dbReference type="ARBA" id="ARBA00004123"/>
    </source>
</evidence>
<feature type="compositionally biased region" description="Polar residues" evidence="13">
    <location>
        <begin position="722"/>
        <end position="731"/>
    </location>
</feature>
<dbReference type="GO" id="GO:0000727">
    <property type="term" value="P:double-strand break repair via break-induced replication"/>
    <property type="evidence" value="ECO:0007669"/>
    <property type="project" value="TreeGrafter"/>
</dbReference>
<comment type="catalytic activity">
    <reaction evidence="10 12">
        <text>ATP + H2O = ADP + phosphate + H(+)</text>
        <dbReference type="Rhea" id="RHEA:13065"/>
        <dbReference type="ChEBI" id="CHEBI:15377"/>
        <dbReference type="ChEBI" id="CHEBI:15378"/>
        <dbReference type="ChEBI" id="CHEBI:30616"/>
        <dbReference type="ChEBI" id="CHEBI:43474"/>
        <dbReference type="ChEBI" id="CHEBI:456216"/>
        <dbReference type="EC" id="3.6.4.12"/>
    </reaction>
</comment>
<comment type="similarity">
    <text evidence="2 11">Belongs to the MCM family.</text>
</comment>
<dbReference type="Gene3D" id="2.40.50.140">
    <property type="entry name" value="Nucleic acid-binding proteins"/>
    <property type="match status" value="1"/>
</dbReference>
<keyword evidence="7 11" id="KW-0067">ATP-binding</keyword>
<dbReference type="PROSITE" id="PS50051">
    <property type="entry name" value="MCM_2"/>
    <property type="match status" value="1"/>
</dbReference>
<feature type="compositionally biased region" description="Low complexity" evidence="13">
    <location>
        <begin position="782"/>
        <end position="806"/>
    </location>
</feature>
<dbReference type="RefSeq" id="XP_033392379.1">
    <property type="nucleotide sequence ID" value="XM_033544484.1"/>
</dbReference>
<evidence type="ECO:0000313" key="15">
    <source>
        <dbReference type="EMBL" id="KAF2136661.1"/>
    </source>
</evidence>
<dbReference type="Pfam" id="PF00493">
    <property type="entry name" value="MCM"/>
    <property type="match status" value="1"/>
</dbReference>
<dbReference type="CDD" id="cd17754">
    <property type="entry name" value="MCM3"/>
    <property type="match status" value="1"/>
</dbReference>
<feature type="compositionally biased region" description="Low complexity" evidence="13">
    <location>
        <begin position="756"/>
        <end position="767"/>
    </location>
</feature>
<dbReference type="GO" id="GO:0005524">
    <property type="term" value="F:ATP binding"/>
    <property type="evidence" value="ECO:0007669"/>
    <property type="project" value="UniProtKB-UniRule"/>
</dbReference>
<dbReference type="Pfam" id="PF14551">
    <property type="entry name" value="MCM_N"/>
    <property type="match status" value="1"/>
</dbReference>
<dbReference type="PRINTS" id="PR01659">
    <property type="entry name" value="MCMPROTEIN3"/>
</dbReference>
<feature type="domain" description="MCM C-terminal AAA(+) ATPase" evidence="14">
    <location>
        <begin position="301"/>
        <end position="507"/>
    </location>
</feature>
<keyword evidence="6 12" id="KW-0347">Helicase</keyword>
<dbReference type="AlphaFoldDB" id="A0A6A6B1Q7"/>
<keyword evidence="4 11" id="KW-0547">Nucleotide-binding</keyword>
<evidence type="ECO:0000256" key="9">
    <source>
        <dbReference type="ARBA" id="ARBA00023242"/>
    </source>
</evidence>
<dbReference type="PANTHER" id="PTHR11630">
    <property type="entry name" value="DNA REPLICATION LICENSING FACTOR MCM FAMILY MEMBER"/>
    <property type="match status" value="1"/>
</dbReference>
<keyword evidence="3 12" id="KW-0235">DNA replication</keyword>
<dbReference type="InterPro" id="IPR001208">
    <property type="entry name" value="MCM_dom"/>
</dbReference>
<dbReference type="GO" id="GO:0016787">
    <property type="term" value="F:hydrolase activity"/>
    <property type="evidence" value="ECO:0007669"/>
    <property type="project" value="UniProtKB-KW"/>
</dbReference>
<dbReference type="EC" id="3.6.4.12" evidence="12"/>
<sequence>MDGIELRDEAVRDRIRAAEEFLDPTDLRARSYRAEITLMLNRGLRRLKVSLDEIRAHNRELSDGLLNQPFEYSMAFDRALKNVVSTLPNRPPKETADEIMYYCAYYGSFGEFSCNPRTLSSQHLNHMVSLEGIVTKCSLVRPKVVRSVHYNEAKNIFQFRDYRDQTMTMGAASTSVYPTEDEEGNPLVTEYGYCNYRDHQTISIQEMPERAPAGQLPRGVDVVLDDDLVDSVKPGDRIQLVGTYRSLGNRNAGNASSTFRTLILANNIILLSSKSGGGIAQATITDTDIRNINKVSKNRKVFELLSQSLAPSIYGHDYIKKAILLMLLGGMEKNLDNGTHLRGDINILMVGDPSTAKSQLLRFVLNTAPLAIATTGRGSSGVGLTAAVTSDKETGERRLEAGAMVLGDRGVVCIDEFDKMSDVDRVAIHEVMEQQTVTIAKAGIHTSLNARCSVIAAANPIYGQYDTHKDPHRNIALPDSLLSRFDLLFVVTDDIEDVRDRQVSEHVLRMHRYRQPGTEEGAPVREQGTQTLGVGLDEDADANRPTEVYEKFNVMLHAGVTVTVGRGSARRIEVLSIPFIKKYIQYAKSRIKPVLTKGAADHIVATYSALRNDEMESNQRKTSPMTARTLETLIRLATAHAKARLSNRVDSKDAEVAESILRFALFKEVVEDERRKRRRVTRDTDAMSTDSGDSSDDDGDDTQITRQTPRTPRRTGGPATRSSGPAATEGTNGAPAEDDDEDLYTQTPRTQRTRGSRTTGTQGQSSQYSMASSQPASQLLGSETTGQDESQSQEQEQAQAHTTEGAAEISPARVQAFQTALGQLIDGPLFANDAADVEPLVAAVNARLRGGEAAFEAAEAEQALETLSERNKIMYSGGIVYKI</sequence>
<evidence type="ECO:0000313" key="16">
    <source>
        <dbReference type="Proteomes" id="UP000799438"/>
    </source>
</evidence>
<keyword evidence="8 11" id="KW-0238">DNA-binding</keyword>
<dbReference type="InterPro" id="IPR027925">
    <property type="entry name" value="MCM_N"/>
</dbReference>
<dbReference type="InterPro" id="IPR027417">
    <property type="entry name" value="P-loop_NTPase"/>
</dbReference>
<dbReference type="GO" id="GO:0003697">
    <property type="term" value="F:single-stranded DNA binding"/>
    <property type="evidence" value="ECO:0007669"/>
    <property type="project" value="TreeGrafter"/>
</dbReference>
<dbReference type="GO" id="GO:0031261">
    <property type="term" value="C:DNA replication preinitiation complex"/>
    <property type="evidence" value="ECO:0007669"/>
    <property type="project" value="UniProtKB-ARBA"/>
</dbReference>
<dbReference type="Gene3D" id="2.20.28.10">
    <property type="match status" value="1"/>
</dbReference>
<evidence type="ECO:0000256" key="10">
    <source>
        <dbReference type="ARBA" id="ARBA00047995"/>
    </source>
</evidence>
<dbReference type="Pfam" id="PF17207">
    <property type="entry name" value="MCM_OB"/>
    <property type="match status" value="1"/>
</dbReference>
<dbReference type="EMBL" id="ML995514">
    <property type="protein sequence ID" value="KAF2136661.1"/>
    <property type="molecule type" value="Genomic_DNA"/>
</dbReference>
<evidence type="ECO:0000259" key="14">
    <source>
        <dbReference type="PROSITE" id="PS50051"/>
    </source>
</evidence>
<dbReference type="GO" id="GO:1902975">
    <property type="term" value="P:mitotic DNA replication initiation"/>
    <property type="evidence" value="ECO:0007669"/>
    <property type="project" value="TreeGrafter"/>
</dbReference>
<dbReference type="OrthoDB" id="1882346at2759"/>
<dbReference type="InterPro" id="IPR018525">
    <property type="entry name" value="MCM_CS"/>
</dbReference>
<evidence type="ECO:0000256" key="7">
    <source>
        <dbReference type="ARBA" id="ARBA00022840"/>
    </source>
</evidence>
<gene>
    <name evidence="15" type="ORF">K452DRAFT_322252</name>
</gene>
<dbReference type="SUPFAM" id="SSF52540">
    <property type="entry name" value="P-loop containing nucleoside triphosphate hydrolases"/>
    <property type="match status" value="1"/>
</dbReference>
<keyword evidence="5 12" id="KW-0378">Hydrolase</keyword>
<dbReference type="GO" id="GO:0005656">
    <property type="term" value="C:nuclear pre-replicative complex"/>
    <property type="evidence" value="ECO:0007669"/>
    <property type="project" value="UniProtKB-ARBA"/>
</dbReference>
<dbReference type="GO" id="GO:0017116">
    <property type="term" value="F:single-stranded DNA helicase activity"/>
    <property type="evidence" value="ECO:0007669"/>
    <property type="project" value="TreeGrafter"/>
</dbReference>
<evidence type="ECO:0000256" key="2">
    <source>
        <dbReference type="ARBA" id="ARBA00008010"/>
    </source>
</evidence>
<evidence type="ECO:0000256" key="13">
    <source>
        <dbReference type="SAM" id="MobiDB-lite"/>
    </source>
</evidence>
<dbReference type="PRINTS" id="PR01657">
    <property type="entry name" value="MCMFAMILY"/>
</dbReference>
<evidence type="ECO:0000256" key="5">
    <source>
        <dbReference type="ARBA" id="ARBA00022801"/>
    </source>
</evidence>
<dbReference type="FunFam" id="2.20.28.10:FF:000008">
    <property type="entry name" value="DNA helicase"/>
    <property type="match status" value="1"/>
</dbReference>
<evidence type="ECO:0000256" key="4">
    <source>
        <dbReference type="ARBA" id="ARBA00022741"/>
    </source>
</evidence>
<dbReference type="Proteomes" id="UP000799438">
    <property type="component" value="Unassembled WGS sequence"/>
</dbReference>
<name>A0A6A6B1Q7_9PEZI</name>
<protein>
    <recommendedName>
        <fullName evidence="12">DNA replication licensing factor MCM3</fullName>
        <ecNumber evidence="12">3.6.4.12</ecNumber>
    </recommendedName>
</protein>
<comment type="subunit">
    <text evidence="12">Component of the MCM2-7 complex.</text>
</comment>
<keyword evidence="9 12" id="KW-0539">Nucleus</keyword>
<dbReference type="Gene3D" id="3.40.50.300">
    <property type="entry name" value="P-loop containing nucleotide triphosphate hydrolases"/>
    <property type="match status" value="1"/>
</dbReference>
<evidence type="ECO:0000256" key="11">
    <source>
        <dbReference type="RuleBase" id="RU004070"/>
    </source>
</evidence>
<dbReference type="GeneID" id="54301980"/>
<evidence type="ECO:0000256" key="3">
    <source>
        <dbReference type="ARBA" id="ARBA00022705"/>
    </source>
</evidence>
<dbReference type="Pfam" id="PF23191">
    <property type="entry name" value="WHD_MCM3_C"/>
    <property type="match status" value="1"/>
</dbReference>
<dbReference type="InterPro" id="IPR041562">
    <property type="entry name" value="MCM_lid"/>
</dbReference>
<dbReference type="InterPro" id="IPR056575">
    <property type="entry name" value="WH_MCM3_C"/>
</dbReference>
<dbReference type="SMART" id="SM00350">
    <property type="entry name" value="MCM"/>
    <property type="match status" value="1"/>
</dbReference>
<dbReference type="GO" id="GO:0042555">
    <property type="term" value="C:MCM complex"/>
    <property type="evidence" value="ECO:0007669"/>
    <property type="project" value="UniProtKB-UniRule"/>
</dbReference>
<proteinExistence type="inferred from homology"/>
<dbReference type="InterPro" id="IPR012340">
    <property type="entry name" value="NA-bd_OB-fold"/>
</dbReference>